<protein>
    <submittedName>
        <fullName evidence="1">Uncharacterized protein</fullName>
    </submittedName>
</protein>
<dbReference type="AlphaFoldDB" id="A0A822Z9B3"/>
<proteinExistence type="predicted"/>
<organism evidence="1 2">
    <name type="scientific">Nelumbo nucifera</name>
    <name type="common">Sacred lotus</name>
    <dbReference type="NCBI Taxonomy" id="4432"/>
    <lineage>
        <taxon>Eukaryota</taxon>
        <taxon>Viridiplantae</taxon>
        <taxon>Streptophyta</taxon>
        <taxon>Embryophyta</taxon>
        <taxon>Tracheophyta</taxon>
        <taxon>Spermatophyta</taxon>
        <taxon>Magnoliopsida</taxon>
        <taxon>Proteales</taxon>
        <taxon>Nelumbonaceae</taxon>
        <taxon>Nelumbo</taxon>
    </lineage>
</organism>
<gene>
    <name evidence="1" type="ORF">HUJ06_015955</name>
</gene>
<dbReference type="InterPro" id="IPR036465">
    <property type="entry name" value="vWFA_dom_sf"/>
</dbReference>
<reference evidence="1 2" key="1">
    <citation type="journal article" date="2020" name="Mol. Biol. Evol.">
        <title>Distinct Expression and Methylation Patterns for Genes with Different Fates following a Single Whole-Genome Duplication in Flowering Plants.</title>
        <authorList>
            <person name="Shi T."/>
            <person name="Rahmani R.S."/>
            <person name="Gugger P.F."/>
            <person name="Wang M."/>
            <person name="Li H."/>
            <person name="Zhang Y."/>
            <person name="Li Z."/>
            <person name="Wang Q."/>
            <person name="Van de Peer Y."/>
            <person name="Marchal K."/>
            <person name="Chen J."/>
        </authorList>
    </citation>
    <scope>NUCLEOTIDE SEQUENCE [LARGE SCALE GENOMIC DNA]</scope>
    <source>
        <tissue evidence="1">Leaf</tissue>
    </source>
</reference>
<comment type="caution">
    <text evidence="1">The sequence shown here is derived from an EMBL/GenBank/DDBJ whole genome shotgun (WGS) entry which is preliminary data.</text>
</comment>
<keyword evidence="2" id="KW-1185">Reference proteome</keyword>
<evidence type="ECO:0000313" key="1">
    <source>
        <dbReference type="EMBL" id="DAD41632.1"/>
    </source>
</evidence>
<dbReference type="Gene3D" id="3.40.50.410">
    <property type="entry name" value="von Willebrand factor, type A domain"/>
    <property type="match status" value="1"/>
</dbReference>
<dbReference type="EMBL" id="DUZY01000005">
    <property type="protein sequence ID" value="DAD41632.1"/>
    <property type="molecule type" value="Genomic_DNA"/>
</dbReference>
<sequence length="36" mass="3915">MAGKGVRVLVTPTSDLGKILACMHGTLPHFIFSFRL</sequence>
<accession>A0A822Z9B3</accession>
<evidence type="ECO:0000313" key="2">
    <source>
        <dbReference type="Proteomes" id="UP000607653"/>
    </source>
</evidence>
<dbReference type="Proteomes" id="UP000607653">
    <property type="component" value="Unassembled WGS sequence"/>
</dbReference>
<name>A0A822Z9B3_NELNU</name>